<gene>
    <name evidence="4" type="ORF">NEOLEDRAFT_1132873</name>
</gene>
<protein>
    <submittedName>
        <fullName evidence="4">EF-hand</fullName>
    </submittedName>
</protein>
<dbReference type="Gene3D" id="1.10.238.10">
    <property type="entry name" value="EF-hand"/>
    <property type="match status" value="2"/>
</dbReference>
<evidence type="ECO:0000256" key="2">
    <source>
        <dbReference type="ARBA" id="ARBA00022837"/>
    </source>
</evidence>
<dbReference type="PANTHER" id="PTHR23048">
    <property type="entry name" value="MYOSIN LIGHT CHAIN 1, 3"/>
    <property type="match status" value="1"/>
</dbReference>
<dbReference type="SUPFAM" id="SSF47473">
    <property type="entry name" value="EF-hand"/>
    <property type="match status" value="1"/>
</dbReference>
<dbReference type="PROSITE" id="PS00018">
    <property type="entry name" value="EF_HAND_1"/>
    <property type="match status" value="2"/>
</dbReference>
<dbReference type="GO" id="GO:0005509">
    <property type="term" value="F:calcium ion binding"/>
    <property type="evidence" value="ECO:0007669"/>
    <property type="project" value="InterPro"/>
</dbReference>
<dbReference type="OrthoDB" id="26525at2759"/>
<proteinExistence type="predicted"/>
<dbReference type="Pfam" id="PF13833">
    <property type="entry name" value="EF-hand_8"/>
    <property type="match status" value="1"/>
</dbReference>
<dbReference type="InParanoid" id="A0A165SYT4"/>
<dbReference type="InterPro" id="IPR011992">
    <property type="entry name" value="EF-hand-dom_pair"/>
</dbReference>
<keyword evidence="5" id="KW-1185">Reference proteome</keyword>
<dbReference type="InterPro" id="IPR018247">
    <property type="entry name" value="EF_Hand_1_Ca_BS"/>
</dbReference>
<dbReference type="PANTHER" id="PTHR23048:SF0">
    <property type="entry name" value="CALMODULIN LIKE 3"/>
    <property type="match status" value="1"/>
</dbReference>
<dbReference type="Pfam" id="PF13499">
    <property type="entry name" value="EF-hand_7"/>
    <property type="match status" value="1"/>
</dbReference>
<dbReference type="GO" id="GO:0016460">
    <property type="term" value="C:myosin II complex"/>
    <property type="evidence" value="ECO:0007669"/>
    <property type="project" value="TreeGrafter"/>
</dbReference>
<dbReference type="STRING" id="1314782.A0A165SYT4"/>
<keyword evidence="2" id="KW-0106">Calcium</keyword>
<evidence type="ECO:0000256" key="1">
    <source>
        <dbReference type="ARBA" id="ARBA00022737"/>
    </source>
</evidence>
<accession>A0A165SYT4</accession>
<feature type="domain" description="EF-hand" evidence="3">
    <location>
        <begin position="80"/>
        <end position="114"/>
    </location>
</feature>
<organism evidence="4 5">
    <name type="scientific">Neolentinus lepideus HHB14362 ss-1</name>
    <dbReference type="NCBI Taxonomy" id="1314782"/>
    <lineage>
        <taxon>Eukaryota</taxon>
        <taxon>Fungi</taxon>
        <taxon>Dikarya</taxon>
        <taxon>Basidiomycota</taxon>
        <taxon>Agaricomycotina</taxon>
        <taxon>Agaricomycetes</taxon>
        <taxon>Gloeophyllales</taxon>
        <taxon>Gloeophyllaceae</taxon>
        <taxon>Neolentinus</taxon>
    </lineage>
</organism>
<reference evidence="4 5" key="1">
    <citation type="journal article" date="2016" name="Mol. Biol. Evol.">
        <title>Comparative Genomics of Early-Diverging Mushroom-Forming Fungi Provides Insights into the Origins of Lignocellulose Decay Capabilities.</title>
        <authorList>
            <person name="Nagy L.G."/>
            <person name="Riley R."/>
            <person name="Tritt A."/>
            <person name="Adam C."/>
            <person name="Daum C."/>
            <person name="Floudas D."/>
            <person name="Sun H."/>
            <person name="Yadav J.S."/>
            <person name="Pangilinan J."/>
            <person name="Larsson K.H."/>
            <person name="Matsuura K."/>
            <person name="Barry K."/>
            <person name="Labutti K."/>
            <person name="Kuo R."/>
            <person name="Ohm R.A."/>
            <person name="Bhattacharya S.S."/>
            <person name="Shirouzu T."/>
            <person name="Yoshinaga Y."/>
            <person name="Martin F.M."/>
            <person name="Grigoriev I.V."/>
            <person name="Hibbett D.S."/>
        </authorList>
    </citation>
    <scope>NUCLEOTIDE SEQUENCE [LARGE SCALE GENOMIC DNA]</scope>
    <source>
        <strain evidence="4 5">HHB14362 ss-1</strain>
    </source>
</reference>
<sequence length="114" mass="12905">MRSIGYNFTEAELTDMIIGSDTSGKGALNFPDFLAAIHDLQRDIDDEDIKKNFKVFDRDGDGYIGPAELRHSMTQFGETLTDEEINEMIRQADRDGDGKISFDDFKQMMLAKDS</sequence>
<name>A0A165SYT4_9AGAM</name>
<dbReference type="InterPro" id="IPR050230">
    <property type="entry name" value="CALM/Myosin/TropC-like"/>
</dbReference>
<dbReference type="EMBL" id="KV425569">
    <property type="protein sequence ID" value="KZT25875.1"/>
    <property type="molecule type" value="Genomic_DNA"/>
</dbReference>
<dbReference type="CDD" id="cd00051">
    <property type="entry name" value="EFh"/>
    <property type="match status" value="1"/>
</dbReference>
<dbReference type="SMART" id="SM00054">
    <property type="entry name" value="EFh"/>
    <property type="match status" value="3"/>
</dbReference>
<dbReference type="Proteomes" id="UP000076761">
    <property type="component" value="Unassembled WGS sequence"/>
</dbReference>
<evidence type="ECO:0000313" key="5">
    <source>
        <dbReference type="Proteomes" id="UP000076761"/>
    </source>
</evidence>
<dbReference type="FunFam" id="1.10.238.10:FF:000003">
    <property type="entry name" value="Calmodulin A"/>
    <property type="match status" value="1"/>
</dbReference>
<dbReference type="PROSITE" id="PS50222">
    <property type="entry name" value="EF_HAND_2"/>
    <property type="match status" value="2"/>
</dbReference>
<feature type="domain" description="EF-hand" evidence="3">
    <location>
        <begin position="44"/>
        <end position="79"/>
    </location>
</feature>
<dbReference type="AlphaFoldDB" id="A0A165SYT4"/>
<evidence type="ECO:0000313" key="4">
    <source>
        <dbReference type="EMBL" id="KZT25875.1"/>
    </source>
</evidence>
<evidence type="ECO:0000259" key="3">
    <source>
        <dbReference type="PROSITE" id="PS50222"/>
    </source>
</evidence>
<keyword evidence="1" id="KW-0677">Repeat</keyword>
<dbReference type="InterPro" id="IPR002048">
    <property type="entry name" value="EF_hand_dom"/>
</dbReference>